<dbReference type="EMBL" id="CP071869">
    <property type="protein sequence ID" value="QTE23553.1"/>
    <property type="molecule type" value="Genomic_DNA"/>
</dbReference>
<keyword evidence="1" id="KW-0472">Membrane</keyword>
<dbReference type="Proteomes" id="UP000663920">
    <property type="component" value="Chromosome"/>
</dbReference>
<proteinExistence type="predicted"/>
<sequence>MIILKQKSDILGSFVSSLCLIHCIATPFIFVAQTGMNTCCATTPVWWSYIDIFFLVISFFAIYWSTKLTTVKWMKLSLWINWFLLFTVIINEKLALFYLPEVAIYIPALALVILHNYNRKYCTCNVES</sequence>
<keyword evidence="1" id="KW-1133">Transmembrane helix</keyword>
<dbReference type="GO" id="GO:0016020">
    <property type="term" value="C:membrane"/>
    <property type="evidence" value="ECO:0007669"/>
    <property type="project" value="InterPro"/>
</dbReference>
<organism evidence="2 3">
    <name type="scientific">Polaribacter cellanae</name>
    <dbReference type="NCBI Taxonomy" id="2818493"/>
    <lineage>
        <taxon>Bacteria</taxon>
        <taxon>Pseudomonadati</taxon>
        <taxon>Bacteroidota</taxon>
        <taxon>Flavobacteriia</taxon>
        <taxon>Flavobacteriales</taxon>
        <taxon>Flavobacteriaceae</taxon>
    </lineage>
</organism>
<dbReference type="Pfam" id="PF03203">
    <property type="entry name" value="MerC"/>
    <property type="match status" value="1"/>
</dbReference>
<dbReference type="RefSeq" id="WP_208079560.1">
    <property type="nucleotide sequence ID" value="NZ_CP071869.1"/>
</dbReference>
<protein>
    <submittedName>
        <fullName evidence="2">MerC domain-containing protein</fullName>
    </submittedName>
</protein>
<accession>A0A975CQ05</accession>
<gene>
    <name evidence="2" type="ORF">J3359_04520</name>
</gene>
<dbReference type="InterPro" id="IPR004891">
    <property type="entry name" value="Mercury-R_MerC"/>
</dbReference>
<evidence type="ECO:0000313" key="3">
    <source>
        <dbReference type="Proteomes" id="UP000663920"/>
    </source>
</evidence>
<feature type="transmembrane region" description="Helical" evidence="1">
    <location>
        <begin position="12"/>
        <end position="34"/>
    </location>
</feature>
<dbReference type="AlphaFoldDB" id="A0A975CQ05"/>
<evidence type="ECO:0000313" key="2">
    <source>
        <dbReference type="EMBL" id="QTE23553.1"/>
    </source>
</evidence>
<keyword evidence="3" id="KW-1185">Reference proteome</keyword>
<dbReference type="KEGG" id="pcea:J3359_04520"/>
<keyword evidence="1" id="KW-0812">Transmembrane</keyword>
<evidence type="ECO:0000256" key="1">
    <source>
        <dbReference type="SAM" id="Phobius"/>
    </source>
</evidence>
<name>A0A975CQ05_9FLAO</name>
<feature type="transmembrane region" description="Helical" evidence="1">
    <location>
        <begin position="96"/>
        <end position="114"/>
    </location>
</feature>
<feature type="transmembrane region" description="Helical" evidence="1">
    <location>
        <begin position="46"/>
        <end position="66"/>
    </location>
</feature>
<dbReference type="GO" id="GO:0015097">
    <property type="term" value="F:mercury ion transmembrane transporter activity"/>
    <property type="evidence" value="ECO:0007669"/>
    <property type="project" value="InterPro"/>
</dbReference>
<reference evidence="2 3" key="1">
    <citation type="submission" date="2021-03" db="EMBL/GenBank/DDBJ databases">
        <title>Complete genome of Polaribacter_sp.SM13.</title>
        <authorList>
            <person name="Jeong S.W."/>
            <person name="Bae J.W."/>
        </authorList>
    </citation>
    <scope>NUCLEOTIDE SEQUENCE [LARGE SCALE GENOMIC DNA]</scope>
    <source>
        <strain evidence="2 3">SM13</strain>
    </source>
</reference>